<evidence type="ECO:0000313" key="2">
    <source>
        <dbReference type="EMBL" id="RCX16736.1"/>
    </source>
</evidence>
<keyword evidence="3" id="KW-1185">Reference proteome</keyword>
<dbReference type="InterPro" id="IPR010982">
    <property type="entry name" value="Lambda_DNA-bd_dom_sf"/>
</dbReference>
<sequence>MNTTAPILKHLDDFIKNENLNLRKLATLADINAGTLSAIFNRNKVFTVEHLDRLTSVMNLPEGYFYDPYIQEYLSHSTPDWRRIRPFLYRCMELDKLDCIKKINDILMENLMYSPLLFETAEDFFQRGNKEAAALLFESIASSEKHQHSERLAFCQYRLFLIRQGADQEQNYQAAIQFELYVDRLDEIDQLDALRNLANTYRSLRRWDKVHKVAATLNQLAKFQYSLPNCQQKEDQTLYKKPVRPLFFYVAFSKLLFGAVYYEQERYELALQVANESIDLEWVRETDEEAVYWKTQILEWAQANIYLTRLMTGDTAFLSEYVSFIAPKKNEILTGLWNIMTAANRYKMNVNDILDKFEIEIPNLLEQKGNELNSQQNTDNELVGLLCELANYYLSNCKYDKGFQYLVDGLKKSTIINNENSILRFMRLFESYRKFASIESKTEYHNIVQLGG</sequence>
<protein>
    <recommendedName>
        <fullName evidence="1">HTH cro/C1-type domain-containing protein</fullName>
    </recommendedName>
</protein>
<proteinExistence type="predicted"/>
<organism evidence="2 3">
    <name type="scientific">Fontibacillus phaseoli</name>
    <dbReference type="NCBI Taxonomy" id="1416533"/>
    <lineage>
        <taxon>Bacteria</taxon>
        <taxon>Bacillati</taxon>
        <taxon>Bacillota</taxon>
        <taxon>Bacilli</taxon>
        <taxon>Bacillales</taxon>
        <taxon>Paenibacillaceae</taxon>
        <taxon>Fontibacillus</taxon>
    </lineage>
</organism>
<dbReference type="AlphaFoldDB" id="A0A369B860"/>
<dbReference type="EMBL" id="QPJW01000011">
    <property type="protein sequence ID" value="RCX16736.1"/>
    <property type="molecule type" value="Genomic_DNA"/>
</dbReference>
<dbReference type="SUPFAM" id="SSF47413">
    <property type="entry name" value="lambda repressor-like DNA-binding domains"/>
    <property type="match status" value="1"/>
</dbReference>
<dbReference type="OrthoDB" id="2574904at2"/>
<feature type="domain" description="HTH cro/C1-type" evidence="1">
    <location>
        <begin position="16"/>
        <end position="65"/>
    </location>
</feature>
<name>A0A369B860_9BACL</name>
<evidence type="ECO:0000259" key="1">
    <source>
        <dbReference type="PROSITE" id="PS50943"/>
    </source>
</evidence>
<dbReference type="InterPro" id="IPR001387">
    <property type="entry name" value="Cro/C1-type_HTH"/>
</dbReference>
<dbReference type="Gene3D" id="1.10.260.40">
    <property type="entry name" value="lambda repressor-like DNA-binding domains"/>
    <property type="match status" value="1"/>
</dbReference>
<gene>
    <name evidence="2" type="ORF">DFP94_11183</name>
</gene>
<comment type="caution">
    <text evidence="2">The sequence shown here is derived from an EMBL/GenBank/DDBJ whole genome shotgun (WGS) entry which is preliminary data.</text>
</comment>
<reference evidence="2 3" key="1">
    <citation type="submission" date="2018-07" db="EMBL/GenBank/DDBJ databases">
        <title>Genomic Encyclopedia of Type Strains, Phase III (KMG-III): the genomes of soil and plant-associated and newly described type strains.</title>
        <authorList>
            <person name="Whitman W."/>
        </authorList>
    </citation>
    <scope>NUCLEOTIDE SEQUENCE [LARGE SCALE GENOMIC DNA]</scope>
    <source>
        <strain evidence="2 3">CECT 8333</strain>
    </source>
</reference>
<dbReference type="PROSITE" id="PS50943">
    <property type="entry name" value="HTH_CROC1"/>
    <property type="match status" value="1"/>
</dbReference>
<accession>A0A369B860</accession>
<evidence type="ECO:0000313" key="3">
    <source>
        <dbReference type="Proteomes" id="UP000253090"/>
    </source>
</evidence>
<dbReference type="Proteomes" id="UP000253090">
    <property type="component" value="Unassembled WGS sequence"/>
</dbReference>
<dbReference type="GO" id="GO:0003677">
    <property type="term" value="F:DNA binding"/>
    <property type="evidence" value="ECO:0007669"/>
    <property type="project" value="InterPro"/>
</dbReference>
<dbReference type="RefSeq" id="WP_114498314.1">
    <property type="nucleotide sequence ID" value="NZ_QPJW01000011.1"/>
</dbReference>